<evidence type="ECO:0000256" key="1">
    <source>
        <dbReference type="ARBA" id="ARBA00004613"/>
    </source>
</evidence>
<reference evidence="4 5" key="1">
    <citation type="submission" date="2018-05" db="EMBL/GenBank/DDBJ databases">
        <title>Integrated omic analyses show evidence that a Ca. Accumulibacter phosphatis strain performs denitrification under micro-aerobic conditions.</title>
        <authorList>
            <person name="Camejo P.Y."/>
            <person name="Katherine M.D."/>
            <person name="Daniel N.R."/>
        </authorList>
    </citation>
    <scope>NUCLEOTIDE SEQUENCE [LARGE SCALE GENOMIC DNA]</scope>
    <source>
        <strain evidence="4">UW-LDO-IC</strain>
    </source>
</reference>
<feature type="region of interest" description="Disordered" evidence="3">
    <location>
        <begin position="1185"/>
        <end position="1227"/>
    </location>
</feature>
<organism evidence="4 5">
    <name type="scientific">Candidatus Accumulibacter meliphilus</name>
    <dbReference type="NCBI Taxonomy" id="2211374"/>
    <lineage>
        <taxon>Bacteria</taxon>
        <taxon>Pseudomonadati</taxon>
        <taxon>Pseudomonadota</taxon>
        <taxon>Betaproteobacteria</taxon>
        <taxon>Candidatus Accumulibacter</taxon>
    </lineage>
</organism>
<comment type="subcellular location">
    <subcellularLocation>
        <location evidence="1">Secreted</location>
    </subcellularLocation>
</comment>
<evidence type="ECO:0000313" key="4">
    <source>
        <dbReference type="EMBL" id="RDE48771.1"/>
    </source>
</evidence>
<dbReference type="InterPro" id="IPR018511">
    <property type="entry name" value="Hemolysin-typ_Ca-bd_CS"/>
</dbReference>
<dbReference type="InterPro" id="IPR050557">
    <property type="entry name" value="RTX_toxin/Mannuronan_C5-epim"/>
</dbReference>
<gene>
    <name evidence="4" type="ORF">DVS81_20280</name>
</gene>
<dbReference type="GO" id="GO:0005509">
    <property type="term" value="F:calcium ion binding"/>
    <property type="evidence" value="ECO:0007669"/>
    <property type="project" value="InterPro"/>
</dbReference>
<feature type="compositionally biased region" description="Polar residues" evidence="3">
    <location>
        <begin position="1"/>
        <end position="15"/>
    </location>
</feature>
<evidence type="ECO:0008006" key="6">
    <source>
        <dbReference type="Google" id="ProtNLM"/>
    </source>
</evidence>
<evidence type="ECO:0000256" key="3">
    <source>
        <dbReference type="SAM" id="MobiDB-lite"/>
    </source>
</evidence>
<dbReference type="AlphaFoldDB" id="A0A369XF88"/>
<sequence>MATRNGTNGNDTLNGSEGGNVNDVLNGKLGDDLYRYTLGSGNDLITDTGGVDTIELDDPLGLFKGWTVYRSSNDMVIDFYGQGRITVKDQFLTAPVIENLAFSNGSQPLTFSNLLTGSAGDDVLVGTSSGEAINGGDGDDLIFGNEGNDTLSGGDGDDELYGGSGDDILYGGAGDDTFDGQGGLSVINGGDGHDEVAYSLEAGRVIINLSGFVQNVSGHLLFSGRVLHADGLTEDTLISIESVTGTPFADVFYASSTSYSSFTGMAGNDTIVGGTMQGSWLGVNNWDSAQGIIVNLSNASITVGGVTVASKTARDGHGDTDTFILSAGGIDIDGSDHDDYIRGRDDAGIWIDGNAGNDTLEGGIFVDTVSYHEDPEEGGVYGAIVNLSASSITVTGVTGHAGSVTVAAHQARDCFGDTDTLISIERVQASDFDDYLVGSSGNDWLDGSEGNDTLHGGAGSDGLYGGDGDDTLSGGADSDLFNIWSSFGDTSVDTITDFTVGSGGDNLSISTWLFSNFTPGGNPFGSGHARLTQSGANTLLELDTDGPDGAAAFQTAAILNNVSKSDLVAENLSGFNANAIVGTAGADTLSGTTGNDLINGGAGNDTLNGLAGEDTLFGGTDDDVLNGGAGNDQLYGDDGNDVLNGGSGYDNLSGGLGNDTLTGGADSDYFNIWSSFGDTSVDTITDFTVGTGIGADQLFIPFWGFSNFLAGGNPFGSGHARLTQSGANTLIEFDIDGPGGAAAFQTAAILNNVIKSDLVAYNLGGFSPNAIVGTTGPDALSGTTGDDWIEGGFGNDTLNGLAGDDTLQGGADDDVLNGGDGNDQLNGDDGNDVLSGGSGYDDLSGGLGNDTLTGGADSDYFNIWSSFGDTSVDTITDFVVGSGVGRDNLSMPTWLFSNFTPGGNPFSSGHARLTQSGANTLLEFDTDGSGGAAAFQTVAILNNVSKSDVVADNLSGFNPNAIVGTAGADTLSGTSGNDWIGGGAGNDTLNGLAGEDTLQGGADDDVLNGGDGNDQLNGDDGNDVLSGGSGYDNLSGDLGNDTLTGGADSDYFDIWSSFGDTSVDTITDFVAGNSFGADQLFIPTWLFSNFAPGDNPFASGHARLTQSGANTLIEFDTDGPGGAAAFQTAAILNNVNKADLLAMNLGGFSPHLTNTIVGTPAADLLNGTAGDDSIDGAAGNDTLNGLAGDDTLEGGSGDDALYGGDGNDSLDGSAGKDTLDGGTGNDTMLGGDGNDYYYVRDSGDIVSESNATASTGGTDLVYSYLSSYTLGA</sequence>
<keyword evidence="2" id="KW-0964">Secreted</keyword>
<evidence type="ECO:0000256" key="2">
    <source>
        <dbReference type="ARBA" id="ARBA00022525"/>
    </source>
</evidence>
<feature type="region of interest" description="Disordered" evidence="3">
    <location>
        <begin position="991"/>
        <end position="1029"/>
    </location>
</feature>
<dbReference type="PROSITE" id="PS00330">
    <property type="entry name" value="HEMOLYSIN_CALCIUM"/>
    <property type="match status" value="14"/>
</dbReference>
<accession>A0A369XF88</accession>
<feature type="region of interest" description="Disordered" evidence="3">
    <location>
        <begin position="809"/>
        <end position="838"/>
    </location>
</feature>
<dbReference type="PRINTS" id="PR00313">
    <property type="entry name" value="CABNDNGRPT"/>
</dbReference>
<protein>
    <recommendedName>
        <fullName evidence="6">Alkaline phosphatase</fullName>
    </recommendedName>
</protein>
<dbReference type="Proteomes" id="UP000253831">
    <property type="component" value="Unassembled WGS sequence"/>
</dbReference>
<dbReference type="InterPro" id="IPR011049">
    <property type="entry name" value="Serralysin-like_metalloprot_C"/>
</dbReference>
<feature type="compositionally biased region" description="Low complexity" evidence="3">
    <location>
        <begin position="1013"/>
        <end position="1025"/>
    </location>
</feature>
<feature type="region of interest" description="Disordered" evidence="3">
    <location>
        <begin position="1"/>
        <end position="21"/>
    </location>
</feature>
<dbReference type="InterPro" id="IPR001343">
    <property type="entry name" value="Hemolysn_Ca-bd"/>
</dbReference>
<dbReference type="Pfam" id="PF00353">
    <property type="entry name" value="HemolysinCabind"/>
    <property type="match status" value="14"/>
</dbReference>
<proteinExistence type="predicted"/>
<evidence type="ECO:0000313" key="5">
    <source>
        <dbReference type="Proteomes" id="UP000253831"/>
    </source>
</evidence>
<dbReference type="Gene3D" id="2.150.10.10">
    <property type="entry name" value="Serralysin-like metalloprotease, C-terminal"/>
    <property type="match status" value="10"/>
</dbReference>
<feature type="non-terminal residue" evidence="4">
    <location>
        <position position="1272"/>
    </location>
</feature>
<feature type="compositionally biased region" description="Low complexity" evidence="3">
    <location>
        <begin position="822"/>
        <end position="838"/>
    </location>
</feature>
<dbReference type="EMBL" id="QPGA01000093">
    <property type="protein sequence ID" value="RDE48771.1"/>
    <property type="molecule type" value="Genomic_DNA"/>
</dbReference>
<dbReference type="PANTHER" id="PTHR38340:SF1">
    <property type="entry name" value="S-LAYER PROTEIN"/>
    <property type="match status" value="1"/>
</dbReference>
<comment type="caution">
    <text evidence="4">The sequence shown here is derived from an EMBL/GenBank/DDBJ whole genome shotgun (WGS) entry which is preliminary data.</text>
</comment>
<dbReference type="GO" id="GO:0005576">
    <property type="term" value="C:extracellular region"/>
    <property type="evidence" value="ECO:0007669"/>
    <property type="project" value="UniProtKB-SubCell"/>
</dbReference>
<dbReference type="SUPFAM" id="SSF51120">
    <property type="entry name" value="beta-Roll"/>
    <property type="match status" value="7"/>
</dbReference>
<dbReference type="PANTHER" id="PTHR38340">
    <property type="entry name" value="S-LAYER PROTEIN"/>
    <property type="match status" value="1"/>
</dbReference>
<name>A0A369XF88_9PROT</name>